<dbReference type="RefSeq" id="WP_277861926.1">
    <property type="nucleotide sequence ID" value="NZ_JARRAG010000002.1"/>
</dbReference>
<dbReference type="EMBL" id="JARRAG010000002">
    <property type="protein sequence ID" value="MDG3005595.1"/>
    <property type="molecule type" value="Genomic_DNA"/>
</dbReference>
<sequence length="128" mass="14015">MRDHDPRLDGADGGDWIVIVHRPPDSKGRELAVRATSPPNRRLFLSTEILAIEVLVTMGKDMNPTSSSRSEASSAGSYHDGLEILEAQLWDRARRNLRLLYNGGRIAPAASQNPNAYVGQLAVVTPKI</sequence>
<protein>
    <submittedName>
        <fullName evidence="1">Uncharacterized protein</fullName>
    </submittedName>
</protein>
<accession>A0ABT6FDF6</accession>
<evidence type="ECO:0000313" key="2">
    <source>
        <dbReference type="Proteomes" id="UP001216907"/>
    </source>
</evidence>
<gene>
    <name evidence="1" type="ORF">PZE19_17545</name>
</gene>
<proteinExistence type="predicted"/>
<evidence type="ECO:0000313" key="1">
    <source>
        <dbReference type="EMBL" id="MDG3005595.1"/>
    </source>
</evidence>
<organism evidence="1 2">
    <name type="scientific">Paludisphaera mucosa</name>
    <dbReference type="NCBI Taxonomy" id="3030827"/>
    <lineage>
        <taxon>Bacteria</taxon>
        <taxon>Pseudomonadati</taxon>
        <taxon>Planctomycetota</taxon>
        <taxon>Planctomycetia</taxon>
        <taxon>Isosphaerales</taxon>
        <taxon>Isosphaeraceae</taxon>
        <taxon>Paludisphaera</taxon>
    </lineage>
</organism>
<name>A0ABT6FDF6_9BACT</name>
<comment type="caution">
    <text evidence="1">The sequence shown here is derived from an EMBL/GenBank/DDBJ whole genome shotgun (WGS) entry which is preliminary data.</text>
</comment>
<keyword evidence="2" id="KW-1185">Reference proteome</keyword>
<reference evidence="1 2" key="1">
    <citation type="submission" date="2023-03" db="EMBL/GenBank/DDBJ databases">
        <title>Paludisphaera mucosa sp. nov. a novel planctomycete from northern fen.</title>
        <authorList>
            <person name="Ivanova A."/>
        </authorList>
    </citation>
    <scope>NUCLEOTIDE SEQUENCE [LARGE SCALE GENOMIC DNA]</scope>
    <source>
        <strain evidence="1 2">Pla2</strain>
    </source>
</reference>
<dbReference type="Proteomes" id="UP001216907">
    <property type="component" value="Unassembled WGS sequence"/>
</dbReference>